<accession>A0A9R1WDS3</accession>
<dbReference type="SUPFAM" id="SSF48264">
    <property type="entry name" value="Cytochrome P450"/>
    <property type="match status" value="1"/>
</dbReference>
<evidence type="ECO:0000256" key="2">
    <source>
        <dbReference type="ARBA" id="ARBA00010617"/>
    </source>
</evidence>
<keyword evidence="5 11" id="KW-0479">Metal-binding</keyword>
<dbReference type="InterPro" id="IPR017972">
    <property type="entry name" value="Cyt_P450_CS"/>
</dbReference>
<dbReference type="InterPro" id="IPR002401">
    <property type="entry name" value="Cyt_P450_E_grp-I"/>
</dbReference>
<comment type="similarity">
    <text evidence="2 12">Belongs to the cytochrome P450 family.</text>
</comment>
<name>A0A9R1WDS3_LACSA</name>
<evidence type="ECO:0000313" key="14">
    <source>
        <dbReference type="EMBL" id="KAJ0223426.1"/>
    </source>
</evidence>
<evidence type="ECO:0000256" key="6">
    <source>
        <dbReference type="ARBA" id="ARBA00022989"/>
    </source>
</evidence>
<comment type="subcellular location">
    <subcellularLocation>
        <location evidence="1">Membrane</location>
    </subcellularLocation>
</comment>
<dbReference type="CDD" id="cd11072">
    <property type="entry name" value="CYP71-like"/>
    <property type="match status" value="1"/>
</dbReference>
<dbReference type="GO" id="GO:0004497">
    <property type="term" value="F:monooxygenase activity"/>
    <property type="evidence" value="ECO:0007669"/>
    <property type="project" value="UniProtKB-KW"/>
</dbReference>
<dbReference type="GO" id="GO:0020037">
    <property type="term" value="F:heme binding"/>
    <property type="evidence" value="ECO:0007669"/>
    <property type="project" value="InterPro"/>
</dbReference>
<evidence type="ECO:0000256" key="3">
    <source>
        <dbReference type="ARBA" id="ARBA00022617"/>
    </source>
</evidence>
<evidence type="ECO:0000256" key="7">
    <source>
        <dbReference type="ARBA" id="ARBA00023002"/>
    </source>
</evidence>
<evidence type="ECO:0000256" key="8">
    <source>
        <dbReference type="ARBA" id="ARBA00023004"/>
    </source>
</evidence>
<dbReference type="PANTHER" id="PTHR47955:SF9">
    <property type="entry name" value="PREMNASPIRODIENE OXYGENASE-LIKE"/>
    <property type="match status" value="1"/>
</dbReference>
<evidence type="ECO:0000256" key="4">
    <source>
        <dbReference type="ARBA" id="ARBA00022692"/>
    </source>
</evidence>
<dbReference type="Gramene" id="rna-gnl|WGS:NBSK|LSAT_2X113101_mrna">
    <property type="protein sequence ID" value="cds-PLY73131.1"/>
    <property type="gene ID" value="gene-LSAT_2X113101"/>
</dbReference>
<sequence length="500" mass="57171">MEIISFIPSWFLPATLFLFLTSIFMYVLRWRSSSIKLPPGPPRLPVIGNLHQVFGSKDNIYQNVWNLSQTYGPIMLLHFGTQPFIVISSTEMATQVLKTHDQKMCTRPYSKASKRLSFNYMDAAFAPYNDHWRDMRKVLASEFLGAKRIRSYKNVLKHEIECVVRSLSLNSSSTTVNLDEMFLSLINNVVCKAALGDHTYREKTFNGRTLMEIVDETAVMLQGSFSDNFPAFAWILDELTGWNRKLDKCFNDFDGILQMVLHDHLDRKDTKTSDQENDFVDDCISRLTSDEIKALLMNVFNGSTDTTATTMIWAMSFIVKNPRVMQKLQNEIRSCVGGKPRVDESDINKMTYLKMVVKESLRLHPPVGFLMTRECISHCEIGGYDILPGTKVLVSSWGIGRDSRTWKEDPTEFLPERFENIQVDFGGKSFEMIPFGEGRRGCPGYNLAVSTVEFTIANLLYLFNWETQVGKNEDLDMKLAGGFPFIRRATPLCLVPNKYN</sequence>
<feature type="transmembrane region" description="Helical" evidence="13">
    <location>
        <begin position="6"/>
        <end position="28"/>
    </location>
</feature>
<evidence type="ECO:0000256" key="9">
    <source>
        <dbReference type="ARBA" id="ARBA00023033"/>
    </source>
</evidence>
<evidence type="ECO:0000313" key="15">
    <source>
        <dbReference type="Proteomes" id="UP000235145"/>
    </source>
</evidence>
<dbReference type="PRINTS" id="PR00463">
    <property type="entry name" value="EP450I"/>
</dbReference>
<dbReference type="PROSITE" id="PS00086">
    <property type="entry name" value="CYTOCHROME_P450"/>
    <property type="match status" value="1"/>
</dbReference>
<keyword evidence="8 11" id="KW-0408">Iron</keyword>
<evidence type="ECO:0000256" key="13">
    <source>
        <dbReference type="SAM" id="Phobius"/>
    </source>
</evidence>
<keyword evidence="6 13" id="KW-1133">Transmembrane helix</keyword>
<dbReference type="GO" id="GO:0016705">
    <property type="term" value="F:oxidoreductase activity, acting on paired donors, with incorporation or reduction of molecular oxygen"/>
    <property type="evidence" value="ECO:0007669"/>
    <property type="project" value="InterPro"/>
</dbReference>
<keyword evidence="9 12" id="KW-0503">Monooxygenase</keyword>
<protein>
    <recommendedName>
        <fullName evidence="16">Cytochrome P450</fullName>
    </recommendedName>
</protein>
<dbReference type="FunFam" id="1.10.630.10:FF:000043">
    <property type="entry name" value="Cytochrome P450 99A2"/>
    <property type="match status" value="1"/>
</dbReference>
<gene>
    <name evidence="14" type="ORF">LSAT_V11C200091650</name>
</gene>
<dbReference type="EMBL" id="NBSK02000002">
    <property type="protein sequence ID" value="KAJ0223426.1"/>
    <property type="molecule type" value="Genomic_DNA"/>
</dbReference>
<dbReference type="Proteomes" id="UP000235145">
    <property type="component" value="Unassembled WGS sequence"/>
</dbReference>
<dbReference type="Pfam" id="PF00067">
    <property type="entry name" value="p450"/>
    <property type="match status" value="1"/>
</dbReference>
<proteinExistence type="inferred from homology"/>
<dbReference type="GO" id="GO:0051762">
    <property type="term" value="P:sesquiterpene biosynthetic process"/>
    <property type="evidence" value="ECO:0007669"/>
    <property type="project" value="UniProtKB-ARBA"/>
</dbReference>
<keyword evidence="4 13" id="KW-0812">Transmembrane</keyword>
<keyword evidence="7 12" id="KW-0560">Oxidoreductase</keyword>
<evidence type="ECO:0000256" key="11">
    <source>
        <dbReference type="PIRSR" id="PIRSR602401-1"/>
    </source>
</evidence>
<evidence type="ECO:0000256" key="10">
    <source>
        <dbReference type="ARBA" id="ARBA00023136"/>
    </source>
</evidence>
<dbReference type="InterPro" id="IPR036396">
    <property type="entry name" value="Cyt_P450_sf"/>
</dbReference>
<organism evidence="14 15">
    <name type="scientific">Lactuca sativa</name>
    <name type="common">Garden lettuce</name>
    <dbReference type="NCBI Taxonomy" id="4236"/>
    <lineage>
        <taxon>Eukaryota</taxon>
        <taxon>Viridiplantae</taxon>
        <taxon>Streptophyta</taxon>
        <taxon>Embryophyta</taxon>
        <taxon>Tracheophyta</taxon>
        <taxon>Spermatophyta</taxon>
        <taxon>Magnoliopsida</taxon>
        <taxon>eudicotyledons</taxon>
        <taxon>Gunneridae</taxon>
        <taxon>Pentapetalae</taxon>
        <taxon>asterids</taxon>
        <taxon>campanulids</taxon>
        <taxon>Asterales</taxon>
        <taxon>Asteraceae</taxon>
        <taxon>Cichorioideae</taxon>
        <taxon>Cichorieae</taxon>
        <taxon>Lactucinae</taxon>
        <taxon>Lactuca</taxon>
    </lineage>
</organism>
<dbReference type="AlphaFoldDB" id="A0A9R1WDS3"/>
<keyword evidence="10 13" id="KW-0472">Membrane</keyword>
<evidence type="ECO:0000256" key="5">
    <source>
        <dbReference type="ARBA" id="ARBA00022723"/>
    </source>
</evidence>
<comment type="cofactor">
    <cofactor evidence="11">
        <name>heme</name>
        <dbReference type="ChEBI" id="CHEBI:30413"/>
    </cofactor>
</comment>
<dbReference type="GO" id="GO:0016020">
    <property type="term" value="C:membrane"/>
    <property type="evidence" value="ECO:0007669"/>
    <property type="project" value="UniProtKB-SubCell"/>
</dbReference>
<dbReference type="InterPro" id="IPR001128">
    <property type="entry name" value="Cyt_P450"/>
</dbReference>
<keyword evidence="15" id="KW-1185">Reference proteome</keyword>
<dbReference type="OrthoDB" id="2789670at2759"/>
<dbReference type="GO" id="GO:0005506">
    <property type="term" value="F:iron ion binding"/>
    <property type="evidence" value="ECO:0007669"/>
    <property type="project" value="InterPro"/>
</dbReference>
<feature type="binding site" description="axial binding residue" evidence="11">
    <location>
        <position position="442"/>
    </location>
    <ligand>
        <name>heme</name>
        <dbReference type="ChEBI" id="CHEBI:30413"/>
    </ligand>
    <ligandPart>
        <name>Fe</name>
        <dbReference type="ChEBI" id="CHEBI:18248"/>
    </ligandPart>
</feature>
<dbReference type="Gene3D" id="1.10.630.10">
    <property type="entry name" value="Cytochrome P450"/>
    <property type="match status" value="1"/>
</dbReference>
<comment type="caution">
    <text evidence="14">The sequence shown here is derived from an EMBL/GenBank/DDBJ whole genome shotgun (WGS) entry which is preliminary data.</text>
</comment>
<evidence type="ECO:0000256" key="12">
    <source>
        <dbReference type="RuleBase" id="RU000461"/>
    </source>
</evidence>
<evidence type="ECO:0000256" key="1">
    <source>
        <dbReference type="ARBA" id="ARBA00004370"/>
    </source>
</evidence>
<dbReference type="PRINTS" id="PR00385">
    <property type="entry name" value="P450"/>
</dbReference>
<dbReference type="PANTHER" id="PTHR47955">
    <property type="entry name" value="CYTOCHROME P450 FAMILY 71 PROTEIN"/>
    <property type="match status" value="1"/>
</dbReference>
<reference evidence="14 15" key="1">
    <citation type="journal article" date="2017" name="Nat. Commun.">
        <title>Genome assembly with in vitro proximity ligation data and whole-genome triplication in lettuce.</title>
        <authorList>
            <person name="Reyes-Chin-Wo S."/>
            <person name="Wang Z."/>
            <person name="Yang X."/>
            <person name="Kozik A."/>
            <person name="Arikit S."/>
            <person name="Song C."/>
            <person name="Xia L."/>
            <person name="Froenicke L."/>
            <person name="Lavelle D.O."/>
            <person name="Truco M.J."/>
            <person name="Xia R."/>
            <person name="Zhu S."/>
            <person name="Xu C."/>
            <person name="Xu H."/>
            <person name="Xu X."/>
            <person name="Cox K."/>
            <person name="Korf I."/>
            <person name="Meyers B.C."/>
            <person name="Michelmore R.W."/>
        </authorList>
    </citation>
    <scope>NUCLEOTIDE SEQUENCE [LARGE SCALE GENOMIC DNA]</scope>
    <source>
        <strain evidence="15">cv. Salinas</strain>
        <tissue evidence="14">Seedlings</tissue>
    </source>
</reference>
<evidence type="ECO:0008006" key="16">
    <source>
        <dbReference type="Google" id="ProtNLM"/>
    </source>
</evidence>
<keyword evidence="3 11" id="KW-0349">Heme</keyword>